<accession>A0ABN7UYG0</accession>
<reference evidence="2 3" key="1">
    <citation type="submission" date="2021-06" db="EMBL/GenBank/DDBJ databases">
        <authorList>
            <person name="Kallberg Y."/>
            <person name="Tangrot J."/>
            <person name="Rosling A."/>
        </authorList>
    </citation>
    <scope>NUCLEOTIDE SEQUENCE [LARGE SCALE GENOMIC DNA]</scope>
    <source>
        <strain evidence="2 3">120-4 pot B 10/14</strain>
    </source>
</reference>
<evidence type="ECO:0000313" key="2">
    <source>
        <dbReference type="EMBL" id="CAG8702346.1"/>
    </source>
</evidence>
<comment type="caution">
    <text evidence="2">The sequence shown here is derived from an EMBL/GenBank/DDBJ whole genome shotgun (WGS) entry which is preliminary data.</text>
</comment>
<dbReference type="EMBL" id="CAJVQB010007387">
    <property type="protein sequence ID" value="CAG8702346.1"/>
    <property type="molecule type" value="Genomic_DNA"/>
</dbReference>
<feature type="compositionally biased region" description="Basic and acidic residues" evidence="1">
    <location>
        <begin position="21"/>
        <end position="35"/>
    </location>
</feature>
<gene>
    <name evidence="2" type="ORF">GMARGA_LOCUS12203</name>
</gene>
<feature type="compositionally biased region" description="Gly residues" evidence="1">
    <location>
        <begin position="50"/>
        <end position="59"/>
    </location>
</feature>
<proteinExistence type="predicted"/>
<protein>
    <submittedName>
        <fullName evidence="2">32243_t:CDS:1</fullName>
    </submittedName>
</protein>
<evidence type="ECO:0000256" key="1">
    <source>
        <dbReference type="SAM" id="MobiDB-lite"/>
    </source>
</evidence>
<keyword evidence="3" id="KW-1185">Reference proteome</keyword>
<evidence type="ECO:0000313" key="3">
    <source>
        <dbReference type="Proteomes" id="UP000789901"/>
    </source>
</evidence>
<sequence length="127" mass="14627">MQDRNNNNQSIEENQNSNENKIMEKIQMIEKEIVQRKNMNNGEVSENHDGNGGGGGGDCGETDVDFNYEIPKGRETNNNIMINFSSSNIGARIKWSYYYTINFDKIDDHRMEPNLPPHSGKWILKME</sequence>
<feature type="region of interest" description="Disordered" evidence="1">
    <location>
        <begin position="1"/>
        <end position="66"/>
    </location>
</feature>
<name>A0ABN7UYG0_GIGMA</name>
<dbReference type="Proteomes" id="UP000789901">
    <property type="component" value="Unassembled WGS sequence"/>
</dbReference>
<organism evidence="2 3">
    <name type="scientific">Gigaspora margarita</name>
    <dbReference type="NCBI Taxonomy" id="4874"/>
    <lineage>
        <taxon>Eukaryota</taxon>
        <taxon>Fungi</taxon>
        <taxon>Fungi incertae sedis</taxon>
        <taxon>Mucoromycota</taxon>
        <taxon>Glomeromycotina</taxon>
        <taxon>Glomeromycetes</taxon>
        <taxon>Diversisporales</taxon>
        <taxon>Gigasporaceae</taxon>
        <taxon>Gigaspora</taxon>
    </lineage>
</organism>
<feature type="compositionally biased region" description="Low complexity" evidence="1">
    <location>
        <begin position="1"/>
        <end position="20"/>
    </location>
</feature>